<keyword evidence="5" id="KW-1185">Reference proteome</keyword>
<evidence type="ECO:0000259" key="3">
    <source>
        <dbReference type="Pfam" id="PF08541"/>
    </source>
</evidence>
<evidence type="ECO:0000313" key="5">
    <source>
        <dbReference type="Proteomes" id="UP001597063"/>
    </source>
</evidence>
<dbReference type="Pfam" id="PF08541">
    <property type="entry name" value="ACP_syn_III_C"/>
    <property type="match status" value="1"/>
</dbReference>
<dbReference type="EMBL" id="JBHTGP010000018">
    <property type="protein sequence ID" value="MFD0689957.1"/>
    <property type="molecule type" value="Genomic_DNA"/>
</dbReference>
<keyword evidence="1" id="KW-0808">Transferase</keyword>
<dbReference type="CDD" id="cd00827">
    <property type="entry name" value="init_cond_enzymes"/>
    <property type="match status" value="1"/>
</dbReference>
<evidence type="ECO:0000313" key="4">
    <source>
        <dbReference type="EMBL" id="MFD0689957.1"/>
    </source>
</evidence>
<dbReference type="Proteomes" id="UP001597063">
    <property type="component" value="Unassembled WGS sequence"/>
</dbReference>
<dbReference type="PANTHER" id="PTHR34069">
    <property type="entry name" value="3-OXOACYL-[ACYL-CARRIER-PROTEIN] SYNTHASE 3"/>
    <property type="match status" value="1"/>
</dbReference>
<dbReference type="Gene3D" id="3.40.47.10">
    <property type="match status" value="2"/>
</dbReference>
<feature type="domain" description="Beta-ketoacyl-[acyl-carrier-protein] synthase III C-terminal" evidence="3">
    <location>
        <begin position="242"/>
        <end position="333"/>
    </location>
</feature>
<gene>
    <name evidence="4" type="ORF">ACFQZM_36085</name>
</gene>
<protein>
    <submittedName>
        <fullName evidence="4">Ketoacyl-ACP synthase III family protein</fullName>
    </submittedName>
</protein>
<dbReference type="PANTHER" id="PTHR34069:SF2">
    <property type="entry name" value="BETA-KETOACYL-[ACYL-CARRIER-PROTEIN] SYNTHASE III"/>
    <property type="match status" value="1"/>
</dbReference>
<dbReference type="InterPro" id="IPR013747">
    <property type="entry name" value="ACP_syn_III_C"/>
</dbReference>
<dbReference type="InterPro" id="IPR016039">
    <property type="entry name" value="Thiolase-like"/>
</dbReference>
<comment type="caution">
    <text evidence="4">The sequence shown here is derived from an EMBL/GenBank/DDBJ whole genome shotgun (WGS) entry which is preliminary data.</text>
</comment>
<evidence type="ECO:0000256" key="2">
    <source>
        <dbReference type="ARBA" id="ARBA00023315"/>
    </source>
</evidence>
<dbReference type="RefSeq" id="WP_131760932.1">
    <property type="nucleotide sequence ID" value="NZ_CAACUY010000137.1"/>
</dbReference>
<name>A0ABW2XUD9_9ACTN</name>
<evidence type="ECO:0000256" key="1">
    <source>
        <dbReference type="ARBA" id="ARBA00022679"/>
    </source>
</evidence>
<dbReference type="SUPFAM" id="SSF53901">
    <property type="entry name" value="Thiolase-like"/>
    <property type="match status" value="1"/>
</dbReference>
<sequence length="339" mass="36075">MILRDFYIGGTGVRIPPSVPVSEAVAAGLYPAQDHAETQLKSIAVADEGFPAEMAVEAARDAILASSHDAGDIALTLYSYINNQGLPGWHSGAYVHRFAVGGATPVVEVNQRSNGGLASLEIAAAHLEARGGPAALLATGDRFGDLVGGRWNYDGGLVPGDGATALVLSRERGFARLLSLVTAFDSSLEEVHRGDAVYVGQSDVEAAPPFRQRKREYLARYGVQDTTGRFAAGAGAAITGALDEAGLDTKEIDHWVLPFIGMQELRQYYLGPLDIPVESTLWDWGRTVGHLGAGDQIAGLHWLRTRRRAVPGQTVMLMGVGVGFSWSCAVLRIEDADRP</sequence>
<proteinExistence type="predicted"/>
<reference evidence="5" key="1">
    <citation type="journal article" date="2019" name="Int. J. Syst. Evol. Microbiol.">
        <title>The Global Catalogue of Microorganisms (GCM) 10K type strain sequencing project: providing services to taxonomists for standard genome sequencing and annotation.</title>
        <authorList>
            <consortium name="The Broad Institute Genomics Platform"/>
            <consortium name="The Broad Institute Genome Sequencing Center for Infectious Disease"/>
            <person name="Wu L."/>
            <person name="Ma J."/>
        </authorList>
    </citation>
    <scope>NUCLEOTIDE SEQUENCE [LARGE SCALE GENOMIC DNA]</scope>
    <source>
        <strain evidence="5">JCM 9371</strain>
    </source>
</reference>
<organism evidence="4 5">
    <name type="scientific">Actinomadura fibrosa</name>
    <dbReference type="NCBI Taxonomy" id="111802"/>
    <lineage>
        <taxon>Bacteria</taxon>
        <taxon>Bacillati</taxon>
        <taxon>Actinomycetota</taxon>
        <taxon>Actinomycetes</taxon>
        <taxon>Streptosporangiales</taxon>
        <taxon>Thermomonosporaceae</taxon>
        <taxon>Actinomadura</taxon>
    </lineage>
</organism>
<accession>A0ABW2XUD9</accession>
<keyword evidence="2" id="KW-0012">Acyltransferase</keyword>